<keyword evidence="2" id="KW-1185">Reference proteome</keyword>
<proteinExistence type="predicted"/>
<evidence type="ECO:0000313" key="1">
    <source>
        <dbReference type="EMBL" id="ORZ22367.1"/>
    </source>
</evidence>
<protein>
    <submittedName>
        <fullName evidence="1">Uncharacterized protein</fullName>
    </submittedName>
</protein>
<evidence type="ECO:0000313" key="2">
    <source>
        <dbReference type="Proteomes" id="UP000193560"/>
    </source>
</evidence>
<name>A0A1X2IUB0_9FUNG</name>
<reference evidence="1 2" key="1">
    <citation type="submission" date="2016-07" db="EMBL/GenBank/DDBJ databases">
        <title>Pervasive Adenine N6-methylation of Active Genes in Fungi.</title>
        <authorList>
            <consortium name="DOE Joint Genome Institute"/>
            <person name="Mondo S.J."/>
            <person name="Dannebaum R.O."/>
            <person name="Kuo R.C."/>
            <person name="Labutti K."/>
            <person name="Haridas S."/>
            <person name="Kuo A."/>
            <person name="Salamov A."/>
            <person name="Ahrendt S.R."/>
            <person name="Lipzen A."/>
            <person name="Sullivan W."/>
            <person name="Andreopoulos W.B."/>
            <person name="Clum A."/>
            <person name="Lindquist E."/>
            <person name="Daum C."/>
            <person name="Ramamoorthy G.K."/>
            <person name="Gryganskyi A."/>
            <person name="Culley D."/>
            <person name="Magnuson J.K."/>
            <person name="James T.Y."/>
            <person name="O'Malley M.A."/>
            <person name="Stajich J.E."/>
            <person name="Spatafora J.W."/>
            <person name="Visel A."/>
            <person name="Grigoriev I.V."/>
        </authorList>
    </citation>
    <scope>NUCLEOTIDE SEQUENCE [LARGE SCALE GENOMIC DNA]</scope>
    <source>
        <strain evidence="1 2">NRRL 1336</strain>
    </source>
</reference>
<sequence>MVDSLNSTRQSSPAYQLKRPVQEIPLDELLTTTAEDLLCSVVTTLQNHCQRYMSHLDQQKVLYSSYAKTMAKSQVQSISTKTVTKSCGKSATCKQPATFQGHSNQMDIDKALEQQALDTRKQASECFFTMVDSRVCTQTTVSLSRINSVVYYLSQPVISDVQRSALLDLAWSCLTFLWKHLRLVTDYPPVRLFLCESSEALAPVISGSTTTIDNLLALFDSDHYSIILLCHALQYNEQHHHMLIQRYQRITHLIMDVQRATLLEKLPSPSLSQYLPALEYLIGSFDINTWANSDAAVDETTRQAFYLAACDFIRQQDQWKQDYGDTVQDNNDGSISGIRSNHWNDNNNLVDMTISHMMTLMATYLRKQKETTQGEHLYVLHLLLDTLAAAHHSIKDIDTIPDIGLPKALDTFIEVLSQQDTKKMIVTQCQWEQQNRPNMRLEWLLLNDPNHMLDVLHTIGTQICTTTGKPPNNSLQAYGSSGCMSLARLIFSLLLDPRVGWDFTLLVRHFELFWKPSEDKVDGMNTGKPLEHNQDNLTTNHGTDAQLYITQLFGLSLELLLFGGQGSNTTLKSVLDALHCYFHQHLLYQLDDSWFYLLLLTFTNLPWGHLSPLCSHTMETMLTSCVLLRKTDQLKYRAYSGLVYSVLNHTIITSHQQQAATLNHYRLLQYVKLTFMILMVAEWIWPNEVTRIDNLERLWEPIIYVSGELKADDMAHVIEVTRINDPSNWKCSLGWQQKNGNSDAFGDHDSLAICVRWMRHLTLGMDTAGSMKLVAVFGGFILDHIGNVGDNIEVQMDWLKVLLDQADGYMAKHDTTLDFDDCIDWFALLLRTLLDEHHQQEIHASKAEILMDTICEAISTSDYSTTLAMFTACVPRKSISPSASPVLSASSSITATGSTASSKSPTHSAESLESVDFRLKIMECCLEHCLQLRNDEDVWLRVGGLLHDAYMDNKNEETTTRTMESSISEYIRHSMDLSIFLVLNAYCHAKLQQSYSVMDSENGTTNNDHHVAEEIAAILSMAQLGNGSAEMNVQQAKKRMVLVRLFAHLLSKNKGQKTLDLWLASIVSMARSCARWSTALESAPPKSHSSGKSQAYHTTMKEESSKYHDYGWTTCKALATVLECFLASRLAIIGIPPYSGMIPNDNSKAKSKMTPWITILEQRKKKNASHKDLFDFTCEVILDEDHWTLWKLDDFIFQIDDITLGFA</sequence>
<comment type="caution">
    <text evidence="1">The sequence shown here is derived from an EMBL/GenBank/DDBJ whole genome shotgun (WGS) entry which is preliminary data.</text>
</comment>
<dbReference type="Proteomes" id="UP000193560">
    <property type="component" value="Unassembled WGS sequence"/>
</dbReference>
<organism evidence="1 2">
    <name type="scientific">Absidia repens</name>
    <dbReference type="NCBI Taxonomy" id="90262"/>
    <lineage>
        <taxon>Eukaryota</taxon>
        <taxon>Fungi</taxon>
        <taxon>Fungi incertae sedis</taxon>
        <taxon>Mucoromycota</taxon>
        <taxon>Mucoromycotina</taxon>
        <taxon>Mucoromycetes</taxon>
        <taxon>Mucorales</taxon>
        <taxon>Cunninghamellaceae</taxon>
        <taxon>Absidia</taxon>
    </lineage>
</organism>
<dbReference type="AlphaFoldDB" id="A0A1X2IUB0"/>
<dbReference type="OrthoDB" id="2287213at2759"/>
<dbReference type="STRING" id="90262.A0A1X2IUB0"/>
<dbReference type="EMBL" id="MCGE01000004">
    <property type="protein sequence ID" value="ORZ22367.1"/>
    <property type="molecule type" value="Genomic_DNA"/>
</dbReference>
<accession>A0A1X2IUB0</accession>
<gene>
    <name evidence="1" type="ORF">BCR42DRAFT_406037</name>
</gene>